<keyword evidence="5" id="KW-1185">Reference proteome</keyword>
<dbReference type="Gene3D" id="3.40.190.10">
    <property type="entry name" value="Periplasmic binding protein-like II"/>
    <property type="match status" value="2"/>
</dbReference>
<evidence type="ECO:0000259" key="3">
    <source>
        <dbReference type="Pfam" id="PF12849"/>
    </source>
</evidence>
<dbReference type="InterPro" id="IPR024370">
    <property type="entry name" value="PBP_domain"/>
</dbReference>
<sequence>MLVATAKLRLMIISLVLAALSPALRAVSPEQSATLAVAEPTPLSGTLSSTGSDTLHNMMMIWRRQFVALHPQLNLQIQSSGSATAPVALLEGTASLGPMSRPMLAVEQERFRRRFGYDAIAVPVALDMLALYVHQDNPLRSISMAQLESIYAQNRLCHRQAAIERWGELGLAGTWQSRPVAAYGRNPASGTYGFFRQQVLCEGDYQQRVQQLPGAAAVVRAVSQSVNAIGYSGLGQQIAGVKILALQADANSPALMPTPEHAISGRYPLARVLYIYLNKAPARALPAAEQAFLRFVLSAEGQALLSNDGLVPVPAALRAQAIQELGL</sequence>
<keyword evidence="1 2" id="KW-0732">Signal</keyword>
<dbReference type="Pfam" id="PF12849">
    <property type="entry name" value="PBP_like_2"/>
    <property type="match status" value="1"/>
</dbReference>
<proteinExistence type="predicted"/>
<evidence type="ECO:0000256" key="1">
    <source>
        <dbReference type="ARBA" id="ARBA00022729"/>
    </source>
</evidence>
<feature type="domain" description="PBP" evidence="3">
    <location>
        <begin position="37"/>
        <end position="300"/>
    </location>
</feature>
<dbReference type="AlphaFoldDB" id="I9P1I9"/>
<gene>
    <name evidence="4" type="ORF">AGRI_08250</name>
</gene>
<dbReference type="InterPro" id="IPR050811">
    <property type="entry name" value="Phosphate_ABC_transporter"/>
</dbReference>
<dbReference type="Proteomes" id="UP000035062">
    <property type="component" value="Unassembled WGS sequence"/>
</dbReference>
<reference evidence="4 5" key="1">
    <citation type="journal article" date="2012" name="J. Bacteriol.">
        <title>Genome Sequence of Pectin-Degrading Alishewanella agri, Isolated from Landfill Soil.</title>
        <authorList>
            <person name="Kim J."/>
            <person name="Jung J."/>
            <person name="Sung J.S."/>
            <person name="Chun J."/>
            <person name="Park W."/>
        </authorList>
    </citation>
    <scope>NUCLEOTIDE SEQUENCE [LARGE SCALE GENOMIC DNA]</scope>
    <source>
        <strain evidence="4 5">BL06</strain>
    </source>
</reference>
<comment type="caution">
    <text evidence="4">The sequence shown here is derived from an EMBL/GenBank/DDBJ whole genome shotgun (WGS) entry which is preliminary data.</text>
</comment>
<dbReference type="CDD" id="cd13566">
    <property type="entry name" value="PBP2_phosphate"/>
    <property type="match status" value="1"/>
</dbReference>
<dbReference type="STRING" id="1195246.AGRI_08250"/>
<name>I9P1I9_9ALTE</name>
<dbReference type="PANTHER" id="PTHR30570:SF6">
    <property type="entry name" value="PHOSPHATE-BINDING PROTEIN PSTS"/>
    <property type="match status" value="1"/>
</dbReference>
<dbReference type="PANTHER" id="PTHR30570">
    <property type="entry name" value="PERIPLASMIC PHOSPHATE BINDING COMPONENT OF PHOSPHATE ABC TRANSPORTER"/>
    <property type="match status" value="1"/>
</dbReference>
<dbReference type="SUPFAM" id="SSF53850">
    <property type="entry name" value="Periplasmic binding protein-like II"/>
    <property type="match status" value="1"/>
</dbReference>
<feature type="signal peptide" evidence="2">
    <location>
        <begin position="1"/>
        <end position="25"/>
    </location>
</feature>
<evidence type="ECO:0000313" key="4">
    <source>
        <dbReference type="EMBL" id="EIW88762.1"/>
    </source>
</evidence>
<evidence type="ECO:0000313" key="5">
    <source>
        <dbReference type="Proteomes" id="UP000035062"/>
    </source>
</evidence>
<evidence type="ECO:0000256" key="2">
    <source>
        <dbReference type="SAM" id="SignalP"/>
    </source>
</evidence>
<protein>
    <submittedName>
        <fullName evidence="4">Phosphate binding protein</fullName>
    </submittedName>
</protein>
<dbReference type="eggNOG" id="COG0226">
    <property type="taxonomic scope" value="Bacteria"/>
</dbReference>
<dbReference type="PATRIC" id="fig|1195246.3.peg.1621"/>
<feature type="chain" id="PRO_5003722903" evidence="2">
    <location>
        <begin position="26"/>
        <end position="327"/>
    </location>
</feature>
<dbReference type="EMBL" id="AKKU01000015">
    <property type="protein sequence ID" value="EIW88762.1"/>
    <property type="molecule type" value="Genomic_DNA"/>
</dbReference>
<accession>I9P1I9</accession>
<organism evidence="4 5">
    <name type="scientific">Alishewanella agri BL06</name>
    <dbReference type="NCBI Taxonomy" id="1195246"/>
    <lineage>
        <taxon>Bacteria</taxon>
        <taxon>Pseudomonadati</taxon>
        <taxon>Pseudomonadota</taxon>
        <taxon>Gammaproteobacteria</taxon>
        <taxon>Alteromonadales</taxon>
        <taxon>Alteromonadaceae</taxon>
        <taxon>Alishewanella</taxon>
    </lineage>
</organism>